<name>A0A084JSE1_9FIRM</name>
<dbReference type="Pfam" id="PF01177">
    <property type="entry name" value="Asp_Glu_race"/>
    <property type="match status" value="1"/>
</dbReference>
<dbReference type="GO" id="GO:0047661">
    <property type="term" value="F:amino-acid racemase activity"/>
    <property type="evidence" value="ECO:0007669"/>
    <property type="project" value="InterPro"/>
</dbReference>
<sequence length="221" mass="24744">MKTVALIHTVKRVANTFEEALRAGVDETIRVYNLLDDYLANHPNEVGEFTINNRNRLFQDLKTQEMTGADLIVTTCSTLTPVVDMLRPLIKVPIIAIDDAMASKGVTYGRRILIMATAESTVEPTREKLKKEAAAAGVEIDLDQIVCREAFHAMKELKMNVHDNILREEAGKIRNYDCVILAQASMAHLQKDIEEISKIVTLSSPSLCIRQINEYFKAEGV</sequence>
<keyword evidence="2" id="KW-1185">Reference proteome</keyword>
<dbReference type="STRING" id="29354.IO98_01500"/>
<evidence type="ECO:0000313" key="1">
    <source>
        <dbReference type="EMBL" id="KEZ91875.1"/>
    </source>
</evidence>
<accession>A0A084JSE1</accession>
<dbReference type="RefSeq" id="WP_038277317.1">
    <property type="nucleotide sequence ID" value="NZ_JPME01000002.1"/>
</dbReference>
<dbReference type="Gene3D" id="3.40.50.1860">
    <property type="match status" value="2"/>
</dbReference>
<evidence type="ECO:0000313" key="2">
    <source>
        <dbReference type="Proteomes" id="UP000028525"/>
    </source>
</evidence>
<dbReference type="OrthoDB" id="978447at2"/>
<dbReference type="InterPro" id="IPR015942">
    <property type="entry name" value="Asp/Glu/hydantoin_racemase"/>
</dbReference>
<organism evidence="1 2">
    <name type="scientific">Lacrimispora celerecrescens</name>
    <dbReference type="NCBI Taxonomy" id="29354"/>
    <lineage>
        <taxon>Bacteria</taxon>
        <taxon>Bacillati</taxon>
        <taxon>Bacillota</taxon>
        <taxon>Clostridia</taxon>
        <taxon>Lachnospirales</taxon>
        <taxon>Lachnospiraceae</taxon>
        <taxon>Lacrimispora</taxon>
    </lineage>
</organism>
<dbReference type="InterPro" id="IPR001920">
    <property type="entry name" value="Asp/Glu_race"/>
</dbReference>
<gene>
    <name evidence="1" type="ORF">IO98_01500</name>
</gene>
<proteinExistence type="predicted"/>
<dbReference type="Proteomes" id="UP000028525">
    <property type="component" value="Unassembled WGS sequence"/>
</dbReference>
<reference evidence="1 2" key="1">
    <citation type="submission" date="2014-07" db="EMBL/GenBank/DDBJ databases">
        <title>Draft genome of Clostridium celerecrescens 152B isolated from sediments associated with methane hydrate from Krishna Godavari basin.</title>
        <authorList>
            <person name="Honkalas V.S."/>
            <person name="Dabir A.P."/>
            <person name="Arora P."/>
            <person name="Dhakephalkar P.K."/>
        </authorList>
    </citation>
    <scope>NUCLEOTIDE SEQUENCE [LARGE SCALE GENOMIC DNA]</scope>
    <source>
        <strain evidence="1 2">152B</strain>
    </source>
</reference>
<comment type="caution">
    <text evidence="1">The sequence shown here is derived from an EMBL/GenBank/DDBJ whole genome shotgun (WGS) entry which is preliminary data.</text>
</comment>
<protein>
    <submittedName>
        <fullName evidence="1">Asp/Glu racemase</fullName>
    </submittedName>
</protein>
<dbReference type="AlphaFoldDB" id="A0A084JSE1"/>
<dbReference type="EMBL" id="JPME01000002">
    <property type="protein sequence ID" value="KEZ91875.1"/>
    <property type="molecule type" value="Genomic_DNA"/>
</dbReference>